<dbReference type="RefSeq" id="WP_079410083.1">
    <property type="nucleotide sequence ID" value="NZ_MZGW01000001.1"/>
</dbReference>
<reference evidence="1 2" key="1">
    <citation type="submission" date="2017-03" db="EMBL/GenBank/DDBJ databases">
        <title>Genome sequence of Clostridium thermoalcaliphilum DSM 7309.</title>
        <authorList>
            <person name="Poehlein A."/>
            <person name="Daniel R."/>
        </authorList>
    </citation>
    <scope>NUCLEOTIDE SEQUENCE [LARGE SCALE GENOMIC DNA]</scope>
    <source>
        <strain evidence="1 2">DSM 7309</strain>
    </source>
</reference>
<dbReference type="PANTHER" id="PTHR33677:SF3">
    <property type="entry name" value="COPPER-SENSING TRANSCRIPTIONAL REPRESSOR RICR"/>
    <property type="match status" value="1"/>
</dbReference>
<dbReference type="OrthoDB" id="9811244at2"/>
<dbReference type="GO" id="GO:0046872">
    <property type="term" value="F:metal ion binding"/>
    <property type="evidence" value="ECO:0007669"/>
    <property type="project" value="InterPro"/>
</dbReference>
<dbReference type="InterPro" id="IPR003735">
    <property type="entry name" value="Metal_Tscrpt_repr"/>
</dbReference>
<proteinExistence type="predicted"/>
<comment type="caution">
    <text evidence="1">The sequence shown here is derived from an EMBL/GenBank/DDBJ whole genome shotgun (WGS) entry which is preliminary data.</text>
</comment>
<dbReference type="AlphaFoldDB" id="A0A1V4IA80"/>
<gene>
    <name evidence="1" type="primary">csoR</name>
    <name evidence="1" type="ORF">CLOTH_00620</name>
</gene>
<dbReference type="STRING" id="29349.CLOTH_00620"/>
<evidence type="ECO:0000313" key="1">
    <source>
        <dbReference type="EMBL" id="OPJ56780.1"/>
    </source>
</evidence>
<dbReference type="EMBL" id="MZGW01000001">
    <property type="protein sequence ID" value="OPJ56780.1"/>
    <property type="molecule type" value="Genomic_DNA"/>
</dbReference>
<sequence length="97" mass="11102">MNELSQKSKTDKDAIIKRLRRIEGQVKGIQNMVNQDKYCVDILVQIAAIRSAIDKVGGIILENHIKGCVRNTIEKDNEEKNEKMIDELVTTITKFMK</sequence>
<keyword evidence="2" id="KW-1185">Reference proteome</keyword>
<dbReference type="Proteomes" id="UP000190140">
    <property type="component" value="Unassembled WGS sequence"/>
</dbReference>
<dbReference type="PANTHER" id="PTHR33677">
    <property type="entry name" value="TRANSCRIPTIONAL REPRESSOR FRMR-RELATED"/>
    <property type="match status" value="1"/>
</dbReference>
<name>A0A1V4IA80_9FIRM</name>
<evidence type="ECO:0000313" key="2">
    <source>
        <dbReference type="Proteomes" id="UP000190140"/>
    </source>
</evidence>
<dbReference type="InterPro" id="IPR038390">
    <property type="entry name" value="Metal_Tscrpt_repr_sf"/>
</dbReference>
<dbReference type="GO" id="GO:0003677">
    <property type="term" value="F:DNA binding"/>
    <property type="evidence" value="ECO:0007669"/>
    <property type="project" value="InterPro"/>
</dbReference>
<accession>A0A1V4IA80</accession>
<protein>
    <submittedName>
        <fullName evidence="1">Copper-sensing transcriptional repressor CsoR</fullName>
    </submittedName>
</protein>
<dbReference type="Pfam" id="PF02583">
    <property type="entry name" value="Trns_repr_metal"/>
    <property type="match status" value="1"/>
</dbReference>
<organism evidence="1 2">
    <name type="scientific">Alkalithermobacter paradoxus</name>
    <dbReference type="NCBI Taxonomy" id="29349"/>
    <lineage>
        <taxon>Bacteria</taxon>
        <taxon>Bacillati</taxon>
        <taxon>Bacillota</taxon>
        <taxon>Clostridia</taxon>
        <taxon>Peptostreptococcales</taxon>
        <taxon>Tepidibacteraceae</taxon>
        <taxon>Alkalithermobacter</taxon>
    </lineage>
</organism>
<dbReference type="GO" id="GO:0045892">
    <property type="term" value="P:negative regulation of DNA-templated transcription"/>
    <property type="evidence" value="ECO:0007669"/>
    <property type="project" value="UniProtKB-ARBA"/>
</dbReference>
<dbReference type="CDD" id="cd10148">
    <property type="entry name" value="CsoR-like_DUF156"/>
    <property type="match status" value="1"/>
</dbReference>
<dbReference type="Gene3D" id="1.20.58.1000">
    <property type="entry name" value="Metal-sensitive repressor, helix protomer"/>
    <property type="match status" value="1"/>
</dbReference>